<dbReference type="PANTHER" id="PTHR30538:SF1">
    <property type="entry name" value="L-LYSINE 2,3-AMINOMUTASE"/>
    <property type="match status" value="1"/>
</dbReference>
<dbReference type="NCBIfam" id="TIGR00238">
    <property type="entry name" value="KamA family radical SAM protein"/>
    <property type="match status" value="1"/>
</dbReference>
<sequence>MIPRTLDAVEVPSWKEILSNAISSPKQLSDHLNIPISSISSNANNDFKLFVPEPYLQRIEKGNIDDPLLKQVLPDHQEAISPPDYSKDPLSEDTYNAIPGLIHKYKSRVLLVSGASCAINCRYCFRRHFPYADNRLSKEQWSSAIDYIHQHSELNEVILSGGDPLVSNDKQLHWLTTQISQIPHIKRLRIHTRLPVVIPQRVDESFIRWLSSIQLQKIMVLHINHPNEIDQYVKQAIKKIKETGTLVLNQSVLLAGVNDNAEVLTSLSEDLFDAGVLPYYLHRLDKIKGAAHFDLSQTKINEIYTDLLASLPGYLVPKLVAEIPHKASKTPLDLYLE</sequence>
<comment type="similarity">
    <text evidence="4">Belongs to the radical SAM superfamily. KamA family.</text>
</comment>
<keyword evidence="9" id="KW-0663">Pyridoxal phosphate</keyword>
<dbReference type="InterPro" id="IPR003739">
    <property type="entry name" value="Lys_aminomutase/Glu_NH3_mut"/>
</dbReference>
<accession>A0ABY6N4T2</accession>
<feature type="domain" description="Radical SAM core" evidence="14">
    <location>
        <begin position="103"/>
        <end position="326"/>
    </location>
</feature>
<gene>
    <name evidence="15" type="primary">epmB</name>
    <name evidence="15" type="ORF">NKI27_04295</name>
</gene>
<evidence type="ECO:0000256" key="8">
    <source>
        <dbReference type="ARBA" id="ARBA00022723"/>
    </source>
</evidence>
<keyword evidence="6" id="KW-0004">4Fe-4S</keyword>
<dbReference type="PIRSF" id="PIRSF004911">
    <property type="entry name" value="DUF160"/>
    <property type="match status" value="1"/>
</dbReference>
<dbReference type="Proteomes" id="UP001163739">
    <property type="component" value="Chromosome"/>
</dbReference>
<keyword evidence="11" id="KW-0411">Iron-sulfur</keyword>
<reference evidence="15" key="1">
    <citation type="submission" date="2022-06" db="EMBL/GenBank/DDBJ databases">
        <title>Alkalimarinus sp. nov., isolated from gut of a Alitta virens.</title>
        <authorList>
            <person name="Yang A.I."/>
            <person name="Shin N.-R."/>
        </authorList>
    </citation>
    <scope>NUCLEOTIDE SEQUENCE</scope>
    <source>
        <strain evidence="15">A2M4</strain>
    </source>
</reference>
<dbReference type="SUPFAM" id="SSF102114">
    <property type="entry name" value="Radical SAM enzymes"/>
    <property type="match status" value="1"/>
</dbReference>
<name>A0ABY6N4T2_9ALTE</name>
<comment type="cofactor">
    <cofactor evidence="3">
        <name>[4Fe-4S] cluster</name>
        <dbReference type="ChEBI" id="CHEBI:49883"/>
    </cofactor>
</comment>
<dbReference type="SFLD" id="SFLDS00029">
    <property type="entry name" value="Radical_SAM"/>
    <property type="match status" value="1"/>
</dbReference>
<evidence type="ECO:0000256" key="3">
    <source>
        <dbReference type="ARBA" id="ARBA00001966"/>
    </source>
</evidence>
<dbReference type="RefSeq" id="WP_265048460.1">
    <property type="nucleotide sequence ID" value="NZ_CP100390.1"/>
</dbReference>
<keyword evidence="12" id="KW-0413">Isomerase</keyword>
<evidence type="ECO:0000313" key="15">
    <source>
        <dbReference type="EMBL" id="UZE96979.1"/>
    </source>
</evidence>
<dbReference type="InterPro" id="IPR013785">
    <property type="entry name" value="Aldolase_TIM"/>
</dbReference>
<dbReference type="SFLD" id="SFLDF00314">
    <property type="entry name" value="L-lysine_2_3-aminomutase_(yjeK"/>
    <property type="match status" value="1"/>
</dbReference>
<keyword evidence="10" id="KW-0408">Iron</keyword>
<dbReference type="PANTHER" id="PTHR30538">
    <property type="entry name" value="LYSINE 2,3-AMINOMUTASE-RELATED"/>
    <property type="match status" value="1"/>
</dbReference>
<dbReference type="Pfam" id="PF04055">
    <property type="entry name" value="Radical_SAM"/>
    <property type="match status" value="1"/>
</dbReference>
<comment type="cofactor">
    <cofactor evidence="2">
        <name>pyridoxal 5'-phosphate</name>
        <dbReference type="ChEBI" id="CHEBI:597326"/>
    </cofactor>
</comment>
<evidence type="ECO:0000313" key="16">
    <source>
        <dbReference type="Proteomes" id="UP001163739"/>
    </source>
</evidence>
<proteinExistence type="inferred from homology"/>
<organism evidence="15 16">
    <name type="scientific">Alkalimarinus alittae</name>
    <dbReference type="NCBI Taxonomy" id="2961619"/>
    <lineage>
        <taxon>Bacteria</taxon>
        <taxon>Pseudomonadati</taxon>
        <taxon>Pseudomonadota</taxon>
        <taxon>Gammaproteobacteria</taxon>
        <taxon>Alteromonadales</taxon>
        <taxon>Alteromonadaceae</taxon>
        <taxon>Alkalimarinus</taxon>
    </lineage>
</organism>
<dbReference type="InterPro" id="IPR007197">
    <property type="entry name" value="rSAM"/>
</dbReference>
<evidence type="ECO:0000256" key="10">
    <source>
        <dbReference type="ARBA" id="ARBA00023004"/>
    </source>
</evidence>
<evidence type="ECO:0000256" key="11">
    <source>
        <dbReference type="ARBA" id="ARBA00023014"/>
    </source>
</evidence>
<dbReference type="Gene3D" id="3.20.20.70">
    <property type="entry name" value="Aldolase class I"/>
    <property type="match status" value="1"/>
</dbReference>
<dbReference type="InterPro" id="IPR022462">
    <property type="entry name" value="EpmB"/>
</dbReference>
<keyword evidence="16" id="KW-1185">Reference proteome</keyword>
<dbReference type="InterPro" id="IPR058240">
    <property type="entry name" value="rSAM_sf"/>
</dbReference>
<evidence type="ECO:0000259" key="14">
    <source>
        <dbReference type="PROSITE" id="PS51918"/>
    </source>
</evidence>
<evidence type="ECO:0000256" key="4">
    <source>
        <dbReference type="ARBA" id="ARBA00008703"/>
    </source>
</evidence>
<evidence type="ECO:0000256" key="6">
    <source>
        <dbReference type="ARBA" id="ARBA00022485"/>
    </source>
</evidence>
<comment type="catalytic activity">
    <reaction evidence="1">
        <text>L-lysine = D-beta-lysine</text>
        <dbReference type="Rhea" id="RHEA:44148"/>
        <dbReference type="ChEBI" id="CHEBI:32551"/>
        <dbReference type="ChEBI" id="CHEBI:84138"/>
    </reaction>
</comment>
<evidence type="ECO:0000256" key="13">
    <source>
        <dbReference type="ARBA" id="ARBA00030756"/>
    </source>
</evidence>
<evidence type="ECO:0000256" key="9">
    <source>
        <dbReference type="ARBA" id="ARBA00022898"/>
    </source>
</evidence>
<keyword evidence="7" id="KW-0949">S-adenosyl-L-methionine</keyword>
<evidence type="ECO:0000256" key="12">
    <source>
        <dbReference type="ARBA" id="ARBA00023235"/>
    </source>
</evidence>
<evidence type="ECO:0000256" key="5">
    <source>
        <dbReference type="ARBA" id="ARBA00022363"/>
    </source>
</evidence>
<dbReference type="NCBIfam" id="TIGR03821">
    <property type="entry name" value="EFP_modif_epmB"/>
    <property type="match status" value="1"/>
</dbReference>
<dbReference type="PROSITE" id="PS51918">
    <property type="entry name" value="RADICAL_SAM"/>
    <property type="match status" value="1"/>
</dbReference>
<evidence type="ECO:0000256" key="7">
    <source>
        <dbReference type="ARBA" id="ARBA00022691"/>
    </source>
</evidence>
<evidence type="ECO:0000256" key="1">
    <source>
        <dbReference type="ARBA" id="ARBA00001352"/>
    </source>
</evidence>
<dbReference type="SFLD" id="SFLDG01070">
    <property type="entry name" value="PLP-dependent"/>
    <property type="match status" value="1"/>
</dbReference>
<protein>
    <recommendedName>
        <fullName evidence="5">L-lysine 2,3-aminomutase</fullName>
    </recommendedName>
    <alternativeName>
        <fullName evidence="13">EF-P post-translational modification enzyme B</fullName>
    </alternativeName>
</protein>
<dbReference type="CDD" id="cd01335">
    <property type="entry name" value="Radical_SAM"/>
    <property type="match status" value="1"/>
</dbReference>
<keyword evidence="8" id="KW-0479">Metal-binding</keyword>
<dbReference type="EMBL" id="CP100390">
    <property type="protein sequence ID" value="UZE96979.1"/>
    <property type="molecule type" value="Genomic_DNA"/>
</dbReference>
<evidence type="ECO:0000256" key="2">
    <source>
        <dbReference type="ARBA" id="ARBA00001933"/>
    </source>
</evidence>